<gene>
    <name evidence="1" type="ORF">EPH95_03975</name>
</gene>
<evidence type="ECO:0008006" key="3">
    <source>
        <dbReference type="Google" id="ProtNLM"/>
    </source>
</evidence>
<dbReference type="AlphaFoldDB" id="A0A514LGP1"/>
<accession>A0A514LGP1</accession>
<dbReference type="Proteomes" id="UP000319756">
    <property type="component" value="Chromosome"/>
</dbReference>
<reference evidence="2" key="1">
    <citation type="submission" date="2019-01" db="EMBL/GenBank/DDBJ databases">
        <title>Genomic analysis of Salicibibacter sp. NKC3-5.</title>
        <authorList>
            <person name="Oh Y.J."/>
        </authorList>
    </citation>
    <scope>NUCLEOTIDE SEQUENCE [LARGE SCALE GENOMIC DNA]</scope>
    <source>
        <strain evidence="2">NKC3-5</strain>
    </source>
</reference>
<sequence>MIVETKDDQEVYDGHVLPATESDITETRDWIFDWHEEYIHPNRNILSLKVHGDPNVQALMSYVVDEGFILMELLESAPSNHSQQSALKVTPTLLAAASVISFDYGFDGYTAIHIKYHPSVISQYQQYGAEIIRPDRMALSTIASTRLIQLYFTKGER</sequence>
<keyword evidence="2" id="KW-1185">Reference proteome</keyword>
<dbReference type="OrthoDB" id="9800543at2"/>
<evidence type="ECO:0000313" key="2">
    <source>
        <dbReference type="Proteomes" id="UP000319756"/>
    </source>
</evidence>
<proteinExistence type="predicted"/>
<protein>
    <recommendedName>
        <fullName evidence="3">GNAT family N-acetyltransferase</fullName>
    </recommendedName>
</protein>
<dbReference type="KEGG" id="sale:EPH95_03975"/>
<dbReference type="RefSeq" id="WP_142087566.1">
    <property type="nucleotide sequence ID" value="NZ_CP035485.1"/>
</dbReference>
<dbReference type="EMBL" id="CP035485">
    <property type="protein sequence ID" value="QDI90441.1"/>
    <property type="molecule type" value="Genomic_DNA"/>
</dbReference>
<organism evidence="1 2">
    <name type="scientific">Salicibibacter halophilus</name>
    <dbReference type="NCBI Taxonomy" id="2502791"/>
    <lineage>
        <taxon>Bacteria</taxon>
        <taxon>Bacillati</taxon>
        <taxon>Bacillota</taxon>
        <taxon>Bacilli</taxon>
        <taxon>Bacillales</taxon>
        <taxon>Bacillaceae</taxon>
        <taxon>Salicibibacter</taxon>
    </lineage>
</organism>
<name>A0A514LGP1_9BACI</name>
<evidence type="ECO:0000313" key="1">
    <source>
        <dbReference type="EMBL" id="QDI90441.1"/>
    </source>
</evidence>